<name>A0A8J2PRZ2_9HEXA</name>
<sequence length="161" mass="18735">MFWHNSNSAVLGYSHVEAKYFRNRNYKCPYGLVHNEDSNECQSVLGDPCDVSKHSCGQNTECSDSKCTCTRGYFRAYNNIDCLTSDVIWKDKRFRFEPMRSWRLKDSPENRLIECPTNANFSSKCQQVLNQSNTQLGAKLSSLFMCLNLLAHEYIYRLCQR</sequence>
<accession>A0A8J2PRZ2</accession>
<evidence type="ECO:0008006" key="3">
    <source>
        <dbReference type="Google" id="ProtNLM"/>
    </source>
</evidence>
<gene>
    <name evidence="1" type="ORF">AFUS01_LOCUS35428</name>
</gene>
<evidence type="ECO:0000313" key="1">
    <source>
        <dbReference type="EMBL" id="CAG7825311.1"/>
    </source>
</evidence>
<dbReference type="AlphaFoldDB" id="A0A8J2PRZ2"/>
<dbReference type="EMBL" id="CAJVCH010535724">
    <property type="protein sequence ID" value="CAG7825311.1"/>
    <property type="molecule type" value="Genomic_DNA"/>
</dbReference>
<organism evidence="1 2">
    <name type="scientific">Allacma fusca</name>
    <dbReference type="NCBI Taxonomy" id="39272"/>
    <lineage>
        <taxon>Eukaryota</taxon>
        <taxon>Metazoa</taxon>
        <taxon>Ecdysozoa</taxon>
        <taxon>Arthropoda</taxon>
        <taxon>Hexapoda</taxon>
        <taxon>Collembola</taxon>
        <taxon>Symphypleona</taxon>
        <taxon>Sminthuridae</taxon>
        <taxon>Allacma</taxon>
    </lineage>
</organism>
<proteinExistence type="predicted"/>
<comment type="caution">
    <text evidence="1">The sequence shown here is derived from an EMBL/GenBank/DDBJ whole genome shotgun (WGS) entry which is preliminary data.</text>
</comment>
<reference evidence="1" key="1">
    <citation type="submission" date="2021-06" db="EMBL/GenBank/DDBJ databases">
        <authorList>
            <person name="Hodson N. C."/>
            <person name="Mongue J. A."/>
            <person name="Jaron S. K."/>
        </authorList>
    </citation>
    <scope>NUCLEOTIDE SEQUENCE</scope>
</reference>
<evidence type="ECO:0000313" key="2">
    <source>
        <dbReference type="Proteomes" id="UP000708208"/>
    </source>
</evidence>
<keyword evidence="2" id="KW-1185">Reference proteome</keyword>
<protein>
    <recommendedName>
        <fullName evidence="3">EB domain-containing protein</fullName>
    </recommendedName>
</protein>
<dbReference type="Proteomes" id="UP000708208">
    <property type="component" value="Unassembled WGS sequence"/>
</dbReference>